<comment type="cofactor">
    <cofactor evidence="5">
        <name>heme</name>
        <dbReference type="ChEBI" id="CHEBI:30413"/>
    </cofactor>
</comment>
<dbReference type="AlphaFoldDB" id="A0A1B7Y5V1"/>
<keyword evidence="2 5" id="KW-0349">Heme</keyword>
<keyword evidence="3 5" id="KW-0479">Metal-binding</keyword>
<feature type="binding site" description="axial binding residue" evidence="5">
    <location>
        <position position="397"/>
    </location>
    <ligand>
        <name>heme</name>
        <dbReference type="ChEBI" id="CHEBI:30413"/>
    </ligand>
    <ligandPart>
        <name>Fe</name>
        <dbReference type="ChEBI" id="CHEBI:18248"/>
    </ligandPart>
</feature>
<keyword evidence="8" id="KW-1185">Reference proteome</keyword>
<name>A0A1B7Y5V1_COLHI</name>
<dbReference type="Pfam" id="PF00067">
    <property type="entry name" value="p450"/>
    <property type="match status" value="1"/>
</dbReference>
<evidence type="ECO:0000313" key="8">
    <source>
        <dbReference type="Proteomes" id="UP000092177"/>
    </source>
</evidence>
<dbReference type="InterPro" id="IPR001128">
    <property type="entry name" value="Cyt_P450"/>
</dbReference>
<dbReference type="KEGG" id="chig:CH63R_08903"/>
<gene>
    <name evidence="7" type="ORF">CH63R_08903</name>
</gene>
<dbReference type="PANTHER" id="PTHR24305">
    <property type="entry name" value="CYTOCHROME P450"/>
    <property type="match status" value="1"/>
</dbReference>
<keyword evidence="6" id="KW-0732">Signal</keyword>
<evidence type="ECO:0000256" key="1">
    <source>
        <dbReference type="ARBA" id="ARBA00010617"/>
    </source>
</evidence>
<dbReference type="RefSeq" id="XP_018155900.1">
    <property type="nucleotide sequence ID" value="XM_018303877.1"/>
</dbReference>
<dbReference type="VEuPathDB" id="FungiDB:CH63R_08903"/>
<reference evidence="8" key="1">
    <citation type="journal article" date="2017" name="BMC Genomics">
        <title>Gapless genome assembly of Colletotrichum higginsianum reveals chromosome structure and association of transposable elements with secondary metabolite gene clusters.</title>
        <authorList>
            <person name="Dallery J.-F."/>
            <person name="Lapalu N."/>
            <person name="Zampounis A."/>
            <person name="Pigne S."/>
            <person name="Luyten I."/>
            <person name="Amselem J."/>
            <person name="Wittenberg A.H.J."/>
            <person name="Zhou S."/>
            <person name="de Queiroz M.V."/>
            <person name="Robin G.P."/>
            <person name="Auger A."/>
            <person name="Hainaut M."/>
            <person name="Henrissat B."/>
            <person name="Kim K.-T."/>
            <person name="Lee Y.-H."/>
            <person name="Lespinet O."/>
            <person name="Schwartz D.C."/>
            <person name="Thon M.R."/>
            <person name="O'Connell R.J."/>
        </authorList>
    </citation>
    <scope>NUCLEOTIDE SEQUENCE [LARGE SCALE GENOMIC DNA]</scope>
    <source>
        <strain evidence="8">IMI 349063</strain>
    </source>
</reference>
<evidence type="ECO:0000313" key="7">
    <source>
        <dbReference type="EMBL" id="OBR07382.1"/>
    </source>
</evidence>
<dbReference type="InterPro" id="IPR036396">
    <property type="entry name" value="Cyt_P450_sf"/>
</dbReference>
<dbReference type="GO" id="GO:0004497">
    <property type="term" value="F:monooxygenase activity"/>
    <property type="evidence" value="ECO:0007669"/>
    <property type="project" value="InterPro"/>
</dbReference>
<organism evidence="7 8">
    <name type="scientific">Colletotrichum higginsianum (strain IMI 349063)</name>
    <name type="common">Crucifer anthracnose fungus</name>
    <dbReference type="NCBI Taxonomy" id="759273"/>
    <lineage>
        <taxon>Eukaryota</taxon>
        <taxon>Fungi</taxon>
        <taxon>Dikarya</taxon>
        <taxon>Ascomycota</taxon>
        <taxon>Pezizomycotina</taxon>
        <taxon>Sordariomycetes</taxon>
        <taxon>Hypocreomycetidae</taxon>
        <taxon>Glomerellales</taxon>
        <taxon>Glomerellaceae</taxon>
        <taxon>Colletotrichum</taxon>
        <taxon>Colletotrichum destructivum species complex</taxon>
    </lineage>
</organism>
<dbReference type="OrthoDB" id="1055148at2759"/>
<comment type="caution">
    <text evidence="7">The sequence shown here is derived from an EMBL/GenBank/DDBJ whole genome shotgun (WGS) entry which is preliminary data.</text>
</comment>
<dbReference type="InterPro" id="IPR050121">
    <property type="entry name" value="Cytochrome_P450_monoxygenase"/>
</dbReference>
<protein>
    <submittedName>
        <fullName evidence="7">Cytochrome p450 4f8</fullName>
    </submittedName>
</protein>
<accession>A0A1B7Y5V1</accession>
<dbReference type="GO" id="GO:0005506">
    <property type="term" value="F:iron ion binding"/>
    <property type="evidence" value="ECO:0007669"/>
    <property type="project" value="InterPro"/>
</dbReference>
<dbReference type="Gene3D" id="1.10.630.10">
    <property type="entry name" value="Cytochrome P450"/>
    <property type="match status" value="1"/>
</dbReference>
<dbReference type="EMBL" id="LTAN01000006">
    <property type="protein sequence ID" value="OBR07382.1"/>
    <property type="molecule type" value="Genomic_DNA"/>
</dbReference>
<evidence type="ECO:0000256" key="6">
    <source>
        <dbReference type="SAM" id="SignalP"/>
    </source>
</evidence>
<feature type="chain" id="PRO_5008601364" evidence="6">
    <location>
        <begin position="20"/>
        <end position="466"/>
    </location>
</feature>
<dbReference type="InterPro" id="IPR002401">
    <property type="entry name" value="Cyt_P450_E_grp-I"/>
</dbReference>
<feature type="signal peptide" evidence="6">
    <location>
        <begin position="1"/>
        <end position="19"/>
    </location>
</feature>
<sequence>MGSLLIPIVFISVILPAQCYFRFSKIPSDDEEIFPCCLDDSPDCEAKPVSLIRRARARCKNVLSTQYRAACKLRLRGKGLRKGCFVVPGNARSFCHGMGAFLNKNVDPGYVDNIGVMLRSLTQYMDDVEAQEHALKCTTEESHRCALEWTTRSDVELFEGVSELTHNALVRTLMGDDFYESADELLSLVHAMERDVDSIWSSVLPDWVPSPPSLRLRRARDRVKEIFWERLTERHIAAKNGELETDLPDYITYLLHDTSTGPLSRYLASHLTLLMFASHTSTAAVISWVIVCLLRHPDVMAAVKRDARSAAGESVLLQACIKETMRYYDAMRCFRPAEADAEDSTCFSLPYTKHDLPGNYPHSDTWMPGRWLNAENKLVDLEEKAEEDSECMAGRRCPGEKLAAILVTQTLTTLLRCYDIKWATPDQPHTVPLDDLDFERIGSPWLKGGLRVKVSRRVWPELIGGC</sequence>
<dbReference type="GO" id="GO:0020037">
    <property type="term" value="F:heme binding"/>
    <property type="evidence" value="ECO:0007669"/>
    <property type="project" value="InterPro"/>
</dbReference>
<evidence type="ECO:0000256" key="3">
    <source>
        <dbReference type="ARBA" id="ARBA00022723"/>
    </source>
</evidence>
<keyword evidence="4 5" id="KW-0408">Iron</keyword>
<evidence type="ECO:0000256" key="5">
    <source>
        <dbReference type="PIRSR" id="PIRSR602401-1"/>
    </source>
</evidence>
<evidence type="ECO:0000256" key="2">
    <source>
        <dbReference type="ARBA" id="ARBA00022617"/>
    </source>
</evidence>
<proteinExistence type="inferred from homology"/>
<comment type="similarity">
    <text evidence="1">Belongs to the cytochrome P450 family.</text>
</comment>
<dbReference type="PANTHER" id="PTHR24305:SF166">
    <property type="entry name" value="CYTOCHROME P450 12A4, MITOCHONDRIAL-RELATED"/>
    <property type="match status" value="1"/>
</dbReference>
<dbReference type="Proteomes" id="UP000092177">
    <property type="component" value="Chromosome 6"/>
</dbReference>
<dbReference type="SUPFAM" id="SSF48264">
    <property type="entry name" value="Cytochrome P450"/>
    <property type="match status" value="1"/>
</dbReference>
<dbReference type="GO" id="GO:0016705">
    <property type="term" value="F:oxidoreductase activity, acting on paired donors, with incorporation or reduction of molecular oxygen"/>
    <property type="evidence" value="ECO:0007669"/>
    <property type="project" value="InterPro"/>
</dbReference>
<dbReference type="PRINTS" id="PR00463">
    <property type="entry name" value="EP450I"/>
</dbReference>
<dbReference type="GeneID" id="28867984"/>
<evidence type="ECO:0000256" key="4">
    <source>
        <dbReference type="ARBA" id="ARBA00023004"/>
    </source>
</evidence>